<dbReference type="InterPro" id="IPR011057">
    <property type="entry name" value="Mss4-like_sf"/>
</dbReference>
<dbReference type="OrthoDB" id="2993351at2759"/>
<dbReference type="PANTHER" id="PTHR28620">
    <property type="entry name" value="CENTROMERE PROTEIN V"/>
    <property type="match status" value="1"/>
</dbReference>
<gene>
    <name evidence="5" type="ORF">S7711_02535</name>
</gene>
<dbReference type="SUPFAM" id="SSF51316">
    <property type="entry name" value="Mss4-like"/>
    <property type="match status" value="1"/>
</dbReference>
<evidence type="ECO:0000256" key="1">
    <source>
        <dbReference type="ARBA" id="ARBA00005495"/>
    </source>
</evidence>
<evidence type="ECO:0000259" key="4">
    <source>
        <dbReference type="PROSITE" id="PS51891"/>
    </source>
</evidence>
<evidence type="ECO:0000256" key="3">
    <source>
        <dbReference type="ARBA" id="ARBA00022833"/>
    </source>
</evidence>
<comment type="similarity">
    <text evidence="1">Belongs to the Gfa family.</text>
</comment>
<protein>
    <recommendedName>
        <fullName evidence="4">CENP-V/GFA domain-containing protein</fullName>
    </recommendedName>
</protein>
<dbReference type="Gene3D" id="2.170.150.70">
    <property type="match status" value="1"/>
</dbReference>
<evidence type="ECO:0000256" key="2">
    <source>
        <dbReference type="ARBA" id="ARBA00022723"/>
    </source>
</evidence>
<keyword evidence="2" id="KW-0479">Metal-binding</keyword>
<dbReference type="HOGENOM" id="CLU_055491_7_0_1"/>
<dbReference type="PANTHER" id="PTHR28620:SF1">
    <property type="entry name" value="CENP-V_GFA DOMAIN-CONTAINING PROTEIN"/>
    <property type="match status" value="1"/>
</dbReference>
<dbReference type="InterPro" id="IPR052355">
    <property type="entry name" value="CENP-V-like"/>
</dbReference>
<dbReference type="AlphaFoldDB" id="A0A084B5C0"/>
<evidence type="ECO:0000313" key="6">
    <source>
        <dbReference type="Proteomes" id="UP000028045"/>
    </source>
</evidence>
<keyword evidence="3" id="KW-0862">Zinc</keyword>
<proteinExistence type="inferred from homology"/>
<dbReference type="GO" id="GO:0016846">
    <property type="term" value="F:carbon-sulfur lyase activity"/>
    <property type="evidence" value="ECO:0007669"/>
    <property type="project" value="InterPro"/>
</dbReference>
<dbReference type="Proteomes" id="UP000028045">
    <property type="component" value="Unassembled WGS sequence"/>
</dbReference>
<reference evidence="5 6" key="1">
    <citation type="journal article" date="2014" name="BMC Genomics">
        <title>Comparative genome sequencing reveals chemotype-specific gene clusters in the toxigenic black mold Stachybotrys.</title>
        <authorList>
            <person name="Semeiks J."/>
            <person name="Borek D."/>
            <person name="Otwinowski Z."/>
            <person name="Grishin N.V."/>
        </authorList>
    </citation>
    <scope>NUCLEOTIDE SEQUENCE [LARGE SCALE GENOMIC DNA]</scope>
    <source>
        <strain evidence="6">CBS 109288 / IBT 7711</strain>
    </source>
</reference>
<keyword evidence="6" id="KW-1185">Reference proteome</keyword>
<evidence type="ECO:0000313" key="5">
    <source>
        <dbReference type="EMBL" id="KEY72749.1"/>
    </source>
</evidence>
<sequence length="147" mass="16368">MSTTDEGKPSGVYEAGCHCGRISFSFKLSPPLPEYKVLECNCSICRRAGYLLVYPSYDNVTWHNDSKAKCAVYQFNSKTKDQLFCPKCGASIGIDFKNANPQRYGISARTINNVDLDKLQYEKLDGINKVGPAEDLSGREQVTPQDQ</sequence>
<organism evidence="5 6">
    <name type="scientific">Stachybotrys chartarum (strain CBS 109288 / IBT 7711)</name>
    <name type="common">Toxic black mold</name>
    <name type="synonym">Stilbospora chartarum</name>
    <dbReference type="NCBI Taxonomy" id="1280523"/>
    <lineage>
        <taxon>Eukaryota</taxon>
        <taxon>Fungi</taxon>
        <taxon>Dikarya</taxon>
        <taxon>Ascomycota</taxon>
        <taxon>Pezizomycotina</taxon>
        <taxon>Sordariomycetes</taxon>
        <taxon>Hypocreomycetidae</taxon>
        <taxon>Hypocreales</taxon>
        <taxon>Stachybotryaceae</taxon>
        <taxon>Stachybotrys</taxon>
    </lineage>
</organism>
<feature type="domain" description="CENP-V/GFA" evidence="4">
    <location>
        <begin position="13"/>
        <end position="122"/>
    </location>
</feature>
<dbReference type="Pfam" id="PF04828">
    <property type="entry name" value="GFA"/>
    <property type="match status" value="1"/>
</dbReference>
<accession>A0A084B5C0</accession>
<dbReference type="GO" id="GO:0046872">
    <property type="term" value="F:metal ion binding"/>
    <property type="evidence" value="ECO:0007669"/>
    <property type="project" value="UniProtKB-KW"/>
</dbReference>
<dbReference type="EMBL" id="KL648018">
    <property type="protein sequence ID" value="KEY72749.1"/>
    <property type="molecule type" value="Genomic_DNA"/>
</dbReference>
<name>A0A084B5C0_STACB</name>
<dbReference type="InterPro" id="IPR006913">
    <property type="entry name" value="CENP-V/GFA"/>
</dbReference>
<dbReference type="PROSITE" id="PS51891">
    <property type="entry name" value="CENP_V_GFA"/>
    <property type="match status" value="1"/>
</dbReference>